<evidence type="ECO:0000256" key="2">
    <source>
        <dbReference type="ARBA" id="ARBA00010446"/>
    </source>
</evidence>
<dbReference type="Pfam" id="PF01185">
    <property type="entry name" value="Hydrophobin"/>
    <property type="match status" value="1"/>
</dbReference>
<keyword evidence="4 7" id="KW-0964">Secreted</keyword>
<evidence type="ECO:0000256" key="1">
    <source>
        <dbReference type="ARBA" id="ARBA00004191"/>
    </source>
</evidence>
<dbReference type="Proteomes" id="UP000054270">
    <property type="component" value="Unassembled WGS sequence"/>
</dbReference>
<dbReference type="InterPro" id="IPR001338">
    <property type="entry name" value="Class_I_Hydrophobin"/>
</dbReference>
<dbReference type="GO" id="GO:0009277">
    <property type="term" value="C:fungal-type cell wall"/>
    <property type="evidence" value="ECO:0007669"/>
    <property type="project" value="InterPro"/>
</dbReference>
<dbReference type="OrthoDB" id="4225815at2759"/>
<protein>
    <recommendedName>
        <fullName evidence="7">Hydrophobin</fullName>
    </recommendedName>
</protein>
<keyword evidence="6 7" id="KW-1015">Disulfide bond</keyword>
<feature type="chain" id="PRO_5013988788" description="Hydrophobin" evidence="7">
    <location>
        <begin position="19"/>
        <end position="122"/>
    </location>
</feature>
<feature type="signal peptide" evidence="7">
    <location>
        <begin position="1"/>
        <end position="18"/>
    </location>
</feature>
<reference evidence="9" key="1">
    <citation type="submission" date="2014-04" db="EMBL/GenBank/DDBJ databases">
        <title>Evolutionary Origins and Diversification of the Mycorrhizal Mutualists.</title>
        <authorList>
            <consortium name="DOE Joint Genome Institute"/>
            <consortium name="Mycorrhizal Genomics Consortium"/>
            <person name="Kohler A."/>
            <person name="Kuo A."/>
            <person name="Nagy L.G."/>
            <person name="Floudas D."/>
            <person name="Copeland A."/>
            <person name="Barry K.W."/>
            <person name="Cichocki N."/>
            <person name="Veneault-Fourrey C."/>
            <person name="LaButti K."/>
            <person name="Lindquist E.A."/>
            <person name="Lipzen A."/>
            <person name="Lundell T."/>
            <person name="Morin E."/>
            <person name="Murat C."/>
            <person name="Riley R."/>
            <person name="Ohm R."/>
            <person name="Sun H."/>
            <person name="Tunlid A."/>
            <person name="Henrissat B."/>
            <person name="Grigoriev I.V."/>
            <person name="Hibbett D.S."/>
            <person name="Martin F."/>
        </authorList>
    </citation>
    <scope>NUCLEOTIDE SEQUENCE [LARGE SCALE GENOMIC DNA]</scope>
    <source>
        <strain evidence="9">FD-334 SS-4</strain>
    </source>
</reference>
<evidence type="ECO:0000256" key="4">
    <source>
        <dbReference type="ARBA" id="ARBA00022525"/>
    </source>
</evidence>
<organism evidence="8 9">
    <name type="scientific">Hypholoma sublateritium (strain FD-334 SS-4)</name>
    <dbReference type="NCBI Taxonomy" id="945553"/>
    <lineage>
        <taxon>Eukaryota</taxon>
        <taxon>Fungi</taxon>
        <taxon>Dikarya</taxon>
        <taxon>Basidiomycota</taxon>
        <taxon>Agaricomycotina</taxon>
        <taxon>Agaricomycetes</taxon>
        <taxon>Agaricomycetidae</taxon>
        <taxon>Agaricales</taxon>
        <taxon>Agaricineae</taxon>
        <taxon>Strophariaceae</taxon>
        <taxon>Hypholoma</taxon>
    </lineage>
</organism>
<name>A0A0D2LP10_HYPSF</name>
<keyword evidence="5 7" id="KW-0732">Signal</keyword>
<dbReference type="InterPro" id="IPR019778">
    <property type="entry name" value="Class_I_Hydrophobin_CS"/>
</dbReference>
<dbReference type="AlphaFoldDB" id="A0A0D2LP10"/>
<accession>A0A0D2LP10</accession>
<sequence length="122" mass="12230">MQLTVPFVTLVLSCLAVATPFERRQDPSTGSTTTTTTASDCDTGDAQCCQSLQNPSDPSTSDLLGTLGVVAQGLTASVGLTCTPLSVLAIAGQSCNAQPACCTGNSFNGLVTLACTPLAATL</sequence>
<comment type="subcellular location">
    <subcellularLocation>
        <location evidence="1 7">Secreted</location>
        <location evidence="1 7">Cell wall</location>
    </subcellularLocation>
</comment>
<comment type="similarity">
    <text evidence="2 7">Belongs to the fungal hydrophobin family.</text>
</comment>
<dbReference type="SMART" id="SM00075">
    <property type="entry name" value="HYDRO"/>
    <property type="match status" value="1"/>
</dbReference>
<evidence type="ECO:0000256" key="6">
    <source>
        <dbReference type="ARBA" id="ARBA00023157"/>
    </source>
</evidence>
<dbReference type="CDD" id="cd23507">
    <property type="entry name" value="hydrophobin_I"/>
    <property type="match status" value="1"/>
</dbReference>
<dbReference type="OMA" id="CCNDNKF"/>
<gene>
    <name evidence="8" type="ORF">HYPSUDRAFT_236627</name>
</gene>
<dbReference type="STRING" id="945553.A0A0D2LP10"/>
<dbReference type="GO" id="GO:0005199">
    <property type="term" value="F:structural constituent of cell wall"/>
    <property type="evidence" value="ECO:0007669"/>
    <property type="project" value="InterPro"/>
</dbReference>
<dbReference type="PROSITE" id="PS00956">
    <property type="entry name" value="HYDROPHOBIN"/>
    <property type="match status" value="1"/>
</dbReference>
<evidence type="ECO:0000256" key="7">
    <source>
        <dbReference type="RuleBase" id="RU365009"/>
    </source>
</evidence>
<keyword evidence="9" id="KW-1185">Reference proteome</keyword>
<proteinExistence type="inferred from homology"/>
<dbReference type="EMBL" id="KN817518">
    <property type="protein sequence ID" value="KJA29797.1"/>
    <property type="molecule type" value="Genomic_DNA"/>
</dbReference>
<evidence type="ECO:0000256" key="3">
    <source>
        <dbReference type="ARBA" id="ARBA00022512"/>
    </source>
</evidence>
<evidence type="ECO:0000313" key="9">
    <source>
        <dbReference type="Proteomes" id="UP000054270"/>
    </source>
</evidence>
<evidence type="ECO:0000256" key="5">
    <source>
        <dbReference type="ARBA" id="ARBA00022729"/>
    </source>
</evidence>
<keyword evidence="3 7" id="KW-0134">Cell wall</keyword>
<evidence type="ECO:0000313" key="8">
    <source>
        <dbReference type="EMBL" id="KJA29797.1"/>
    </source>
</evidence>